<dbReference type="GO" id="GO:0016616">
    <property type="term" value="F:oxidoreductase activity, acting on the CH-OH group of donors, NAD or NADP as acceptor"/>
    <property type="evidence" value="ECO:0007669"/>
    <property type="project" value="InterPro"/>
</dbReference>
<sequence>MSNTTLPTVLVVGAGVMGAGIAQIAAQAGHRVHLYDAQPGAAATARARLAQTLQTLADKGKLDAASAAAATARLHAIDTLEQAASSVGLVVEAIVENLEIKRQLFQQIEAWVDATAILATNTSSISVTAIAHGLQRPERLVGMHFFNPVPLMKLVEVVAGLRTDAAVAQQVFTLAQQWGKTPVHARSTPGFIVNRIARPFYAEALALLLEQVTTPAVLDAALKAVGFRMGPCELIDLIGHDVNFAVSQTVFQANFGDRRYVPSLVQREMVEGGLLGRKSGQGFYRYADGKPVATAEAAPAPALAAAQPSGELIVHGHGPQAQRWQAALQRAGHAFGTQADSDWIGLQVGTAQLRQSDGRTATHTSAATGVTELAVYDLHLPRTADADAAIPLAFASSATASPAWAEQAAAWLALAGYAPLPVQDAAGLIVTRTLAMLINEASDAVLQGVCSDTGADTAMKLGLNYPQGPFEWLAAWDAQQVAQVIDHLDAHYRGERYRVSPLLRARAQIARLHHAS</sequence>
<dbReference type="FunFam" id="3.40.50.720:FF:000009">
    <property type="entry name" value="Fatty oxidation complex, alpha subunit"/>
    <property type="match status" value="1"/>
</dbReference>
<evidence type="ECO:0000313" key="6">
    <source>
        <dbReference type="Proteomes" id="UP000184327"/>
    </source>
</evidence>
<dbReference type="InterPro" id="IPR008927">
    <property type="entry name" value="6-PGluconate_DH-like_C_sf"/>
</dbReference>
<dbReference type="Pfam" id="PF02737">
    <property type="entry name" value="3HCDH_N"/>
    <property type="match status" value="1"/>
</dbReference>
<organism evidence="5 6">
    <name type="scientific">Lampropedia hyalina DSM 16112</name>
    <dbReference type="NCBI Taxonomy" id="1122156"/>
    <lineage>
        <taxon>Bacteria</taxon>
        <taxon>Pseudomonadati</taxon>
        <taxon>Pseudomonadota</taxon>
        <taxon>Betaproteobacteria</taxon>
        <taxon>Burkholderiales</taxon>
        <taxon>Comamonadaceae</taxon>
        <taxon>Lampropedia</taxon>
    </lineage>
</organism>
<keyword evidence="1" id="KW-0560">Oxidoreductase</keyword>
<dbReference type="AlphaFoldDB" id="A0A1M4ZTS5"/>
<dbReference type="SUPFAM" id="SSF51735">
    <property type="entry name" value="NAD(P)-binding Rossmann-fold domains"/>
    <property type="match status" value="1"/>
</dbReference>
<keyword evidence="6" id="KW-1185">Reference proteome</keyword>
<dbReference type="InterPro" id="IPR036291">
    <property type="entry name" value="NAD(P)-bd_dom_sf"/>
</dbReference>
<feature type="domain" description="3-hydroxyacyl-CoA dehydrogenase C-terminal" evidence="2">
    <location>
        <begin position="427"/>
        <end position="513"/>
    </location>
</feature>
<dbReference type="NCBIfam" id="NF006124">
    <property type="entry name" value="PRK08268.1"/>
    <property type="match status" value="1"/>
</dbReference>
<gene>
    <name evidence="5" type="ORF">SAMN02745117_01532</name>
</gene>
<evidence type="ECO:0000259" key="3">
    <source>
        <dbReference type="Pfam" id="PF02737"/>
    </source>
</evidence>
<dbReference type="STRING" id="1122156.SAMN02745117_01532"/>
<evidence type="ECO:0000256" key="1">
    <source>
        <dbReference type="ARBA" id="ARBA00023002"/>
    </source>
</evidence>
<feature type="domain" description="3-hydroxyacyl-CoA dehydrogenase NAD binding" evidence="3">
    <location>
        <begin position="8"/>
        <end position="186"/>
    </location>
</feature>
<dbReference type="InterPro" id="IPR006108">
    <property type="entry name" value="3HC_DH_C"/>
</dbReference>
<dbReference type="InterPro" id="IPR006180">
    <property type="entry name" value="3-OHacyl-CoA_DH_CS"/>
</dbReference>
<dbReference type="Pfam" id="PF18321">
    <property type="entry name" value="3HCDH_RFF"/>
    <property type="match status" value="1"/>
</dbReference>
<protein>
    <submittedName>
        <fullName evidence="5">3-hydroxyacyl-CoA dehydrogenase</fullName>
    </submittedName>
</protein>
<dbReference type="SUPFAM" id="SSF48179">
    <property type="entry name" value="6-phosphogluconate dehydrogenase C-terminal domain-like"/>
    <property type="match status" value="2"/>
</dbReference>
<dbReference type="PANTHER" id="PTHR48075:SF5">
    <property type="entry name" value="3-HYDROXYBUTYRYL-COA DEHYDROGENASE"/>
    <property type="match status" value="1"/>
</dbReference>
<proteinExistence type="predicted"/>
<dbReference type="Gene3D" id="3.40.50.720">
    <property type="entry name" value="NAD(P)-binding Rossmann-like Domain"/>
    <property type="match status" value="1"/>
</dbReference>
<feature type="domain" description="3-hydroxybutyryl-CoA dehydrogenase reduced Rossmann-fold" evidence="4">
    <location>
        <begin position="353"/>
        <end position="425"/>
    </location>
</feature>
<dbReference type="GO" id="GO:0070403">
    <property type="term" value="F:NAD+ binding"/>
    <property type="evidence" value="ECO:0007669"/>
    <property type="project" value="InterPro"/>
</dbReference>
<evidence type="ECO:0000313" key="5">
    <source>
        <dbReference type="EMBL" id="SHF21371.1"/>
    </source>
</evidence>
<dbReference type="Pfam" id="PF00725">
    <property type="entry name" value="3HCDH"/>
    <property type="match status" value="2"/>
</dbReference>
<dbReference type="OrthoDB" id="5287258at2"/>
<dbReference type="InterPro" id="IPR006176">
    <property type="entry name" value="3-OHacyl-CoA_DH_NAD-bd"/>
</dbReference>
<evidence type="ECO:0000259" key="2">
    <source>
        <dbReference type="Pfam" id="PF00725"/>
    </source>
</evidence>
<dbReference type="PANTHER" id="PTHR48075">
    <property type="entry name" value="3-HYDROXYACYL-COA DEHYDROGENASE FAMILY PROTEIN"/>
    <property type="match status" value="1"/>
</dbReference>
<dbReference type="PROSITE" id="PS00067">
    <property type="entry name" value="3HCDH"/>
    <property type="match status" value="1"/>
</dbReference>
<dbReference type="GO" id="GO:0006631">
    <property type="term" value="P:fatty acid metabolic process"/>
    <property type="evidence" value="ECO:0007669"/>
    <property type="project" value="InterPro"/>
</dbReference>
<dbReference type="EMBL" id="FQUZ01000015">
    <property type="protein sequence ID" value="SHF21371.1"/>
    <property type="molecule type" value="Genomic_DNA"/>
</dbReference>
<dbReference type="Gene3D" id="1.10.1040.50">
    <property type="match status" value="1"/>
</dbReference>
<dbReference type="Proteomes" id="UP000184327">
    <property type="component" value="Unassembled WGS sequence"/>
</dbReference>
<name>A0A1M4ZTS5_9BURK</name>
<dbReference type="RefSeq" id="WP_073356102.1">
    <property type="nucleotide sequence ID" value="NZ_FQUZ01000015.1"/>
</dbReference>
<evidence type="ECO:0000259" key="4">
    <source>
        <dbReference type="Pfam" id="PF18321"/>
    </source>
</evidence>
<dbReference type="InterPro" id="IPR041040">
    <property type="entry name" value="3HCDH_RFF"/>
</dbReference>
<feature type="domain" description="3-hydroxyacyl-CoA dehydrogenase C-terminal" evidence="2">
    <location>
        <begin position="190"/>
        <end position="286"/>
    </location>
</feature>
<reference evidence="5 6" key="1">
    <citation type="submission" date="2016-11" db="EMBL/GenBank/DDBJ databases">
        <authorList>
            <person name="Jaros S."/>
            <person name="Januszkiewicz K."/>
            <person name="Wedrychowicz H."/>
        </authorList>
    </citation>
    <scope>NUCLEOTIDE SEQUENCE [LARGE SCALE GENOMIC DNA]</scope>
    <source>
        <strain evidence="5 6">DSM 16112</strain>
    </source>
</reference>
<accession>A0A1M4ZTS5</accession>